<reference evidence="2 3" key="1">
    <citation type="submission" date="2018-04" db="EMBL/GenBank/DDBJ databases">
        <title>Brenneria corticis sp.nov.</title>
        <authorList>
            <person name="Li Y."/>
        </authorList>
    </citation>
    <scope>NUCLEOTIDE SEQUENCE [LARGE SCALE GENOMIC DNA]</scope>
    <source>
        <strain evidence="2 3">CFCC 11842</strain>
    </source>
</reference>
<comment type="caution">
    <text evidence="2">The sequence shown here is derived from an EMBL/GenBank/DDBJ whole genome shotgun (WGS) entry which is preliminary data.</text>
</comment>
<dbReference type="InterPro" id="IPR044862">
    <property type="entry name" value="Pro_4_hyd_alph_FE2OG_OXY"/>
</dbReference>
<feature type="domain" description="Prolyl 4-hydroxylase alpha subunit Fe(2+) 2OG dioxygenase" evidence="1">
    <location>
        <begin position="132"/>
        <end position="243"/>
    </location>
</feature>
<evidence type="ECO:0000259" key="1">
    <source>
        <dbReference type="Pfam" id="PF13640"/>
    </source>
</evidence>
<sequence length="256" mass="28757">MLIETNKLSFDDIEKLVKGNVLAIRFKQFVNEEVGGKLAGKILRQGFDKYLNAPGIGRIGMAFYEAENHPPRISDYFESVFQNIEELRQRCMPYVSPIDLLRCKLDEVWPAGAQLETLYGRKMYVELSRVVRPGVTFLAHRDIFSKDAPDCFQAHSLQAQLAANVYLSMPSEGGALQIWDRELSPTEFDEMRGDRYGIDPAMLGAPILEVRPDAGDLVLFNSRCMHAVTVGADDIRLSLSCFVGYRGPAAPLSFWS</sequence>
<dbReference type="EMBL" id="QDKH01000039">
    <property type="protein sequence ID" value="PWC10294.1"/>
    <property type="molecule type" value="Genomic_DNA"/>
</dbReference>
<name>A0A2U1TLI8_9GAMM</name>
<dbReference type="Pfam" id="PF13640">
    <property type="entry name" value="2OG-FeII_Oxy_3"/>
    <property type="match status" value="1"/>
</dbReference>
<gene>
    <name evidence="2" type="ORF">DDT56_22390</name>
</gene>
<dbReference type="Gene3D" id="2.60.120.620">
    <property type="entry name" value="q2cbj1_9rhob like domain"/>
    <property type="match status" value="1"/>
</dbReference>
<accession>A0A2U1TLI8</accession>
<evidence type="ECO:0000313" key="2">
    <source>
        <dbReference type="EMBL" id="PWC10294.1"/>
    </source>
</evidence>
<protein>
    <recommendedName>
        <fullName evidence="1">Prolyl 4-hydroxylase alpha subunit Fe(2+) 2OG dioxygenase domain-containing protein</fullName>
    </recommendedName>
</protein>
<dbReference type="Proteomes" id="UP000296159">
    <property type="component" value="Unassembled WGS sequence"/>
</dbReference>
<dbReference type="AlphaFoldDB" id="A0A2U1TLI8"/>
<keyword evidence="3" id="KW-1185">Reference proteome</keyword>
<evidence type="ECO:0000313" key="3">
    <source>
        <dbReference type="Proteomes" id="UP000296159"/>
    </source>
</evidence>
<organism evidence="2 3">
    <name type="scientific">Brenneria corticis</name>
    <dbReference type="NCBI Taxonomy" id="2173106"/>
    <lineage>
        <taxon>Bacteria</taxon>
        <taxon>Pseudomonadati</taxon>
        <taxon>Pseudomonadota</taxon>
        <taxon>Gammaproteobacteria</taxon>
        <taxon>Enterobacterales</taxon>
        <taxon>Pectobacteriaceae</taxon>
        <taxon>Brenneria</taxon>
    </lineage>
</organism>
<proteinExistence type="predicted"/>